<proteinExistence type="predicted"/>
<keyword evidence="2" id="KW-1133">Transmembrane helix</keyword>
<accession>A0A1F7YKF7</accession>
<evidence type="ECO:0000256" key="2">
    <source>
        <dbReference type="SAM" id="Phobius"/>
    </source>
</evidence>
<evidence type="ECO:0000313" key="4">
    <source>
        <dbReference type="Proteomes" id="UP000178851"/>
    </source>
</evidence>
<comment type="caution">
    <text evidence="3">The sequence shown here is derived from an EMBL/GenBank/DDBJ whole genome shotgun (WGS) entry which is preliminary data.</text>
</comment>
<dbReference type="EMBL" id="MGGI01000003">
    <property type="protein sequence ID" value="OGM27680.1"/>
    <property type="molecule type" value="Genomic_DNA"/>
</dbReference>
<name>A0A1F7YKF7_9BACT</name>
<organism evidence="3 4">
    <name type="scientific">Candidatus Woesebacteria bacterium RIFCSPHIGHO2_01_FULL_39_28</name>
    <dbReference type="NCBI Taxonomy" id="1802496"/>
    <lineage>
        <taxon>Bacteria</taxon>
        <taxon>Candidatus Woeseibacteriota</taxon>
    </lineage>
</organism>
<feature type="transmembrane region" description="Helical" evidence="2">
    <location>
        <begin position="30"/>
        <end position="51"/>
    </location>
</feature>
<sequence length="224" mass="25367">MAFGQRQGSYSRYREYFLKLSILYNKPGDIRMFIELALSLATLSFFLFFVLRPTVLTITQLFKDVNTKEETIKQLDEKIQNLNTAQNIMDRERKNIEKLDSAIPNGPLPDKFIRQIESIAQKNGSPISALTVDEVTLIGKEGNFKPIERLPEGTSGLNISISLTGNNYQPLISFLSDLENTRRPLLLDSVSLNSVIIEKDQQSLLMTIVGRVPFLVLKEGNTKK</sequence>
<keyword evidence="1" id="KW-0175">Coiled coil</keyword>
<reference evidence="3 4" key="1">
    <citation type="journal article" date="2016" name="Nat. Commun.">
        <title>Thousands of microbial genomes shed light on interconnected biogeochemical processes in an aquifer system.</title>
        <authorList>
            <person name="Anantharaman K."/>
            <person name="Brown C.T."/>
            <person name="Hug L.A."/>
            <person name="Sharon I."/>
            <person name="Castelle C.J."/>
            <person name="Probst A.J."/>
            <person name="Thomas B.C."/>
            <person name="Singh A."/>
            <person name="Wilkins M.J."/>
            <person name="Karaoz U."/>
            <person name="Brodie E.L."/>
            <person name="Williams K.H."/>
            <person name="Hubbard S.S."/>
            <person name="Banfield J.F."/>
        </authorList>
    </citation>
    <scope>NUCLEOTIDE SEQUENCE [LARGE SCALE GENOMIC DNA]</scope>
</reference>
<dbReference type="Proteomes" id="UP000178851">
    <property type="component" value="Unassembled WGS sequence"/>
</dbReference>
<dbReference type="AlphaFoldDB" id="A0A1F7YKF7"/>
<feature type="coiled-coil region" evidence="1">
    <location>
        <begin position="58"/>
        <end position="102"/>
    </location>
</feature>
<keyword evidence="2" id="KW-0472">Membrane</keyword>
<dbReference type="Gene3D" id="3.30.70.60">
    <property type="match status" value="1"/>
</dbReference>
<evidence type="ECO:0000313" key="3">
    <source>
        <dbReference type="EMBL" id="OGM27680.1"/>
    </source>
</evidence>
<dbReference type="InterPro" id="IPR014717">
    <property type="entry name" value="Transl_elong_EF1B/ribsomal_bS6"/>
</dbReference>
<evidence type="ECO:0000256" key="1">
    <source>
        <dbReference type="SAM" id="Coils"/>
    </source>
</evidence>
<protein>
    <submittedName>
        <fullName evidence="3">Uncharacterized protein</fullName>
    </submittedName>
</protein>
<keyword evidence="2" id="KW-0812">Transmembrane</keyword>
<gene>
    <name evidence="3" type="ORF">A2627_04545</name>
</gene>